<evidence type="ECO:0000313" key="2">
    <source>
        <dbReference type="Proteomes" id="UP000054248"/>
    </source>
</evidence>
<reference evidence="2" key="2">
    <citation type="submission" date="2015-01" db="EMBL/GenBank/DDBJ databases">
        <title>Evolutionary Origins and Diversification of the Mycorrhizal Mutualists.</title>
        <authorList>
            <consortium name="DOE Joint Genome Institute"/>
            <consortium name="Mycorrhizal Genomics Consortium"/>
            <person name="Kohler A."/>
            <person name="Kuo A."/>
            <person name="Nagy L.G."/>
            <person name="Floudas D."/>
            <person name="Copeland A."/>
            <person name="Barry K.W."/>
            <person name="Cichocki N."/>
            <person name="Veneault-Fourrey C."/>
            <person name="LaButti K."/>
            <person name="Lindquist E.A."/>
            <person name="Lipzen A."/>
            <person name="Lundell T."/>
            <person name="Morin E."/>
            <person name="Murat C."/>
            <person name="Riley R."/>
            <person name="Ohm R."/>
            <person name="Sun H."/>
            <person name="Tunlid A."/>
            <person name="Henrissat B."/>
            <person name="Grigoriev I.V."/>
            <person name="Hibbett D.S."/>
            <person name="Martin F."/>
        </authorList>
    </citation>
    <scope>NUCLEOTIDE SEQUENCE [LARGE SCALE GENOMIC DNA]</scope>
    <source>
        <strain evidence="2">MUT 4182</strain>
    </source>
</reference>
<name>A0A0C3M4E6_9AGAM</name>
<evidence type="ECO:0000313" key="1">
    <source>
        <dbReference type="EMBL" id="KIO28547.1"/>
    </source>
</evidence>
<protein>
    <submittedName>
        <fullName evidence="1">Uncharacterized protein</fullName>
    </submittedName>
</protein>
<dbReference type="STRING" id="1051891.A0A0C3M4E6"/>
<dbReference type="OrthoDB" id="3345970at2759"/>
<keyword evidence="2" id="KW-1185">Reference proteome</keyword>
<reference evidence="1 2" key="1">
    <citation type="submission" date="2014-04" db="EMBL/GenBank/DDBJ databases">
        <authorList>
            <consortium name="DOE Joint Genome Institute"/>
            <person name="Kuo A."/>
            <person name="Girlanda M."/>
            <person name="Perotto S."/>
            <person name="Kohler A."/>
            <person name="Nagy L.G."/>
            <person name="Floudas D."/>
            <person name="Copeland A."/>
            <person name="Barry K.W."/>
            <person name="Cichocki N."/>
            <person name="Veneault-Fourrey C."/>
            <person name="LaButti K."/>
            <person name="Lindquist E.A."/>
            <person name="Lipzen A."/>
            <person name="Lundell T."/>
            <person name="Morin E."/>
            <person name="Murat C."/>
            <person name="Sun H."/>
            <person name="Tunlid A."/>
            <person name="Henrissat B."/>
            <person name="Grigoriev I.V."/>
            <person name="Hibbett D.S."/>
            <person name="Martin F."/>
            <person name="Nordberg H.P."/>
            <person name="Cantor M.N."/>
            <person name="Hua S.X."/>
        </authorList>
    </citation>
    <scope>NUCLEOTIDE SEQUENCE [LARGE SCALE GENOMIC DNA]</scope>
    <source>
        <strain evidence="1 2">MUT 4182</strain>
    </source>
</reference>
<proteinExistence type="predicted"/>
<dbReference type="EMBL" id="KN822993">
    <property type="protein sequence ID" value="KIO28547.1"/>
    <property type="molecule type" value="Genomic_DNA"/>
</dbReference>
<organism evidence="1 2">
    <name type="scientific">Tulasnella calospora MUT 4182</name>
    <dbReference type="NCBI Taxonomy" id="1051891"/>
    <lineage>
        <taxon>Eukaryota</taxon>
        <taxon>Fungi</taxon>
        <taxon>Dikarya</taxon>
        <taxon>Basidiomycota</taxon>
        <taxon>Agaricomycotina</taxon>
        <taxon>Agaricomycetes</taxon>
        <taxon>Cantharellales</taxon>
        <taxon>Tulasnellaceae</taxon>
        <taxon>Tulasnella</taxon>
    </lineage>
</organism>
<feature type="non-terminal residue" evidence="1">
    <location>
        <position position="126"/>
    </location>
</feature>
<accession>A0A0C3M4E6</accession>
<dbReference type="AlphaFoldDB" id="A0A0C3M4E6"/>
<gene>
    <name evidence="1" type="ORF">M407DRAFT_242977</name>
</gene>
<dbReference type="HOGENOM" id="CLU_1998110_0_0_1"/>
<dbReference type="Proteomes" id="UP000054248">
    <property type="component" value="Unassembled WGS sequence"/>
</dbReference>
<sequence>MESSISEHLSRVKKHLSAGILILRKIHEEGKVTPFLIPDAVPNETQLTYEPPREGEWFYIATDERDLVGLDYIRSNGGVLFADLITIEDRQKFGWPMMITDVIALVEQVVLSHSYYFYAHAMSSVA</sequence>